<keyword evidence="3" id="KW-1185">Reference proteome</keyword>
<feature type="compositionally biased region" description="Basic and acidic residues" evidence="1">
    <location>
        <begin position="66"/>
        <end position="92"/>
    </location>
</feature>
<evidence type="ECO:0000256" key="1">
    <source>
        <dbReference type="SAM" id="MobiDB-lite"/>
    </source>
</evidence>
<feature type="compositionally biased region" description="Gly residues" evidence="1">
    <location>
        <begin position="56"/>
        <end position="65"/>
    </location>
</feature>
<dbReference type="EMBL" id="JABFBC010000001">
    <property type="protein sequence ID" value="NNU80039.1"/>
    <property type="molecule type" value="Genomic_DNA"/>
</dbReference>
<protein>
    <submittedName>
        <fullName evidence="2">Uncharacterized protein</fullName>
    </submittedName>
</protein>
<dbReference type="Proteomes" id="UP000572377">
    <property type="component" value="Unassembled WGS sequence"/>
</dbReference>
<proteinExistence type="predicted"/>
<organism evidence="2 3">
    <name type="scientific">Halovulum dunhuangense</name>
    <dbReference type="NCBI Taxonomy" id="1505036"/>
    <lineage>
        <taxon>Bacteria</taxon>
        <taxon>Pseudomonadati</taxon>
        <taxon>Pseudomonadota</taxon>
        <taxon>Alphaproteobacteria</taxon>
        <taxon>Rhodobacterales</taxon>
        <taxon>Paracoccaceae</taxon>
        <taxon>Halovulum</taxon>
    </lineage>
</organism>
<accession>A0A849L1D4</accession>
<dbReference type="RefSeq" id="WP_171323476.1">
    <property type="nucleotide sequence ID" value="NZ_JABFBC010000001.1"/>
</dbReference>
<gene>
    <name evidence="2" type="ORF">HMH01_06260</name>
</gene>
<feature type="region of interest" description="Disordered" evidence="1">
    <location>
        <begin position="39"/>
        <end position="121"/>
    </location>
</feature>
<dbReference type="AlphaFoldDB" id="A0A849L1D4"/>
<feature type="compositionally biased region" description="Basic and acidic residues" evidence="1">
    <location>
        <begin position="39"/>
        <end position="55"/>
    </location>
</feature>
<reference evidence="2 3" key="1">
    <citation type="submission" date="2020-05" db="EMBL/GenBank/DDBJ databases">
        <title>Gimesia benthica sp. nov., a novel planctomycete isolated from a deep-sea water sample of the Northwest Indian Ocean.</title>
        <authorList>
            <person name="Wang J."/>
            <person name="Ruan C."/>
            <person name="Song L."/>
            <person name="Zhu Y."/>
            <person name="Li A."/>
            <person name="Zheng X."/>
            <person name="Wang L."/>
            <person name="Lu Z."/>
            <person name="Huang Y."/>
            <person name="Du W."/>
            <person name="Zhou Y."/>
            <person name="Huang L."/>
            <person name="Dai X."/>
        </authorList>
    </citation>
    <scope>NUCLEOTIDE SEQUENCE [LARGE SCALE GENOMIC DNA]</scope>
    <source>
        <strain evidence="2 3">YYQ-30</strain>
    </source>
</reference>
<evidence type="ECO:0000313" key="2">
    <source>
        <dbReference type="EMBL" id="NNU80039.1"/>
    </source>
</evidence>
<name>A0A849L1D4_9RHOB</name>
<sequence>MRRAIAPADRLPHLLPATPSLLALGLLLGMVTGAVPARAEHEDGVIHEDGAHEDGQGGPRGPGGGGHDEGGENGGHEDGGGRDGPPDTRGEDGGSDGRGPQANRPDQTGGGRPVWAREGIP</sequence>
<comment type="caution">
    <text evidence="2">The sequence shown here is derived from an EMBL/GenBank/DDBJ whole genome shotgun (WGS) entry which is preliminary data.</text>
</comment>
<evidence type="ECO:0000313" key="3">
    <source>
        <dbReference type="Proteomes" id="UP000572377"/>
    </source>
</evidence>